<dbReference type="OMA" id="RSNLLCC"/>
<reference evidence="4" key="1">
    <citation type="submission" date="2013-06" db="EMBL/GenBank/DDBJ databases">
        <authorList>
            <person name="Zhao Q."/>
        </authorList>
    </citation>
    <scope>NUCLEOTIDE SEQUENCE</scope>
    <source>
        <strain evidence="4">cv. W1943</strain>
    </source>
</reference>
<dbReference type="HOGENOM" id="CLU_115605_0_0_1"/>
<dbReference type="GO" id="GO:0005516">
    <property type="term" value="F:calmodulin binding"/>
    <property type="evidence" value="ECO:0007669"/>
    <property type="project" value="UniProtKB-KW"/>
</dbReference>
<dbReference type="InterPro" id="IPR000048">
    <property type="entry name" value="IQ_motif_EF-hand-BS"/>
</dbReference>
<keyword evidence="4" id="KW-1185">Reference proteome</keyword>
<evidence type="ECO:0008006" key="5">
    <source>
        <dbReference type="Google" id="ProtNLM"/>
    </source>
</evidence>
<protein>
    <recommendedName>
        <fullName evidence="5">DUF4005 domain-containing protein</fullName>
    </recommendedName>
</protein>
<dbReference type="PANTHER" id="PTHR32295:SF108">
    <property type="entry name" value="PROTEIN IQ-DOMAIN 20"/>
    <property type="match status" value="1"/>
</dbReference>
<dbReference type="Gene3D" id="1.20.5.190">
    <property type="match status" value="1"/>
</dbReference>
<evidence type="ECO:0000256" key="2">
    <source>
        <dbReference type="ARBA" id="ARBA00024341"/>
    </source>
</evidence>
<evidence type="ECO:0000256" key="1">
    <source>
        <dbReference type="ARBA" id="ARBA00022860"/>
    </source>
</evidence>
<dbReference type="Proteomes" id="UP000008022">
    <property type="component" value="Unassembled WGS sequence"/>
</dbReference>
<name>A0A0E0PCL0_ORYRU</name>
<accession>A0A0E0PCL0</accession>
<sequence length="206" mass="22751">MARSNLLCCLGTRREDNARQRQTRPTPRPRLRRLMSGMKRVFGRSPPCGQTAVAPDSGIVVVEPRRQTAARRVGKGARDGGVNNREEISREEAAAATIQAGFRGHLARRAFRALRSLVKLQALARGSYVRKQAGVAIRFMKVLVRLQESTSGGCKDSKTASCYFGKLSQLNPLNRICPWQEGDGGKEKGTSVTVLRHLTQEIRLPT</sequence>
<proteinExistence type="inferred from homology"/>
<organism evidence="3 4">
    <name type="scientific">Oryza rufipogon</name>
    <name type="common">Brownbeard rice</name>
    <name type="synonym">Asian wild rice</name>
    <dbReference type="NCBI Taxonomy" id="4529"/>
    <lineage>
        <taxon>Eukaryota</taxon>
        <taxon>Viridiplantae</taxon>
        <taxon>Streptophyta</taxon>
        <taxon>Embryophyta</taxon>
        <taxon>Tracheophyta</taxon>
        <taxon>Spermatophyta</taxon>
        <taxon>Magnoliopsida</taxon>
        <taxon>Liliopsida</taxon>
        <taxon>Poales</taxon>
        <taxon>Poaceae</taxon>
        <taxon>BOP clade</taxon>
        <taxon>Oryzoideae</taxon>
        <taxon>Oryzeae</taxon>
        <taxon>Oryzinae</taxon>
        <taxon>Oryza</taxon>
    </lineage>
</organism>
<evidence type="ECO:0000313" key="4">
    <source>
        <dbReference type="Proteomes" id="UP000008022"/>
    </source>
</evidence>
<keyword evidence="1" id="KW-0112">Calmodulin-binding</keyword>
<evidence type="ECO:0000313" key="3">
    <source>
        <dbReference type="EnsemblPlants" id="ORUFI04G23140.1"/>
    </source>
</evidence>
<dbReference type="AlphaFoldDB" id="A0A0E0PCL0"/>
<reference evidence="3" key="2">
    <citation type="submission" date="2015-06" db="UniProtKB">
        <authorList>
            <consortium name="EnsemblPlants"/>
        </authorList>
    </citation>
    <scope>IDENTIFICATION</scope>
</reference>
<comment type="similarity">
    <text evidence="2">Belongs to the IQD family.</text>
</comment>
<dbReference type="SMART" id="SM00015">
    <property type="entry name" value="IQ"/>
    <property type="match status" value="2"/>
</dbReference>
<dbReference type="Gramene" id="ORUFI04G23140.1">
    <property type="protein sequence ID" value="ORUFI04G23140.1"/>
    <property type="gene ID" value="ORUFI04G23140"/>
</dbReference>
<dbReference type="PANTHER" id="PTHR32295">
    <property type="entry name" value="IQ-DOMAIN 5-RELATED"/>
    <property type="match status" value="1"/>
</dbReference>
<dbReference type="EnsemblPlants" id="ORUFI04G23140.1">
    <property type="protein sequence ID" value="ORUFI04G23140.1"/>
    <property type="gene ID" value="ORUFI04G23140"/>
</dbReference>
<dbReference type="Pfam" id="PF00612">
    <property type="entry name" value="IQ"/>
    <property type="match status" value="1"/>
</dbReference>
<dbReference type="STRING" id="4529.A0A0E0PCL0"/>
<dbReference type="PROSITE" id="PS50096">
    <property type="entry name" value="IQ"/>
    <property type="match status" value="2"/>
</dbReference>